<comment type="caution">
    <text evidence="3">The sequence shown here is derived from an EMBL/GenBank/DDBJ whole genome shotgun (WGS) entry which is preliminary data.</text>
</comment>
<sequence>MSLTLVKPPRPAAVPPETRPVSAPVLAIGDAGTPCASAHQTRVVHEDCRTAEADNQIVPLHDLQNDPARTQRPQAQGITPATARRTLPPQPVEERIANALRLVAELLQHDETYLPVFLRLEAELQQAHARRAALERAKSLLQTRH</sequence>
<proteinExistence type="predicted"/>
<dbReference type="RefSeq" id="WP_071469763.1">
    <property type="nucleotide sequence ID" value="NZ_MEHT01000018.1"/>
</dbReference>
<protein>
    <submittedName>
        <fullName evidence="3">Uncharacterized protein</fullName>
    </submittedName>
</protein>
<evidence type="ECO:0000313" key="3">
    <source>
        <dbReference type="EMBL" id="PZX45513.1"/>
    </source>
</evidence>
<organism evidence="3 4">
    <name type="scientific">Roseinatronobacter thiooxidans</name>
    <dbReference type="NCBI Taxonomy" id="121821"/>
    <lineage>
        <taxon>Bacteria</taxon>
        <taxon>Pseudomonadati</taxon>
        <taxon>Pseudomonadota</taxon>
        <taxon>Alphaproteobacteria</taxon>
        <taxon>Rhodobacterales</taxon>
        <taxon>Paracoccaceae</taxon>
        <taxon>Roseinatronobacter</taxon>
    </lineage>
</organism>
<keyword evidence="4" id="KW-1185">Reference proteome</keyword>
<dbReference type="EMBL" id="QKZQ01000006">
    <property type="protein sequence ID" value="PZX45513.1"/>
    <property type="molecule type" value="Genomic_DNA"/>
</dbReference>
<evidence type="ECO:0000313" key="4">
    <source>
        <dbReference type="Proteomes" id="UP000249364"/>
    </source>
</evidence>
<dbReference type="Proteomes" id="UP000249364">
    <property type="component" value="Unassembled WGS sequence"/>
</dbReference>
<reference evidence="3 4" key="1">
    <citation type="submission" date="2018-06" db="EMBL/GenBank/DDBJ databases">
        <title>Genomic Encyclopedia of Archaeal and Bacterial Type Strains, Phase II (KMG-II): from individual species to whole genera.</title>
        <authorList>
            <person name="Goeker M."/>
        </authorList>
    </citation>
    <scope>NUCLEOTIDE SEQUENCE [LARGE SCALE GENOMIC DNA]</scope>
    <source>
        <strain evidence="3 4">DSM 13087</strain>
    </source>
</reference>
<gene>
    <name evidence="3" type="ORF">LY56_01536</name>
</gene>
<evidence type="ECO:0000256" key="2">
    <source>
        <dbReference type="SAM" id="MobiDB-lite"/>
    </source>
</evidence>
<feature type="coiled-coil region" evidence="1">
    <location>
        <begin position="117"/>
        <end position="144"/>
    </location>
</feature>
<keyword evidence="1" id="KW-0175">Coiled coil</keyword>
<dbReference type="OrthoDB" id="7888394at2"/>
<accession>A0A2W7QBJ3</accession>
<feature type="compositionally biased region" description="Polar residues" evidence="2">
    <location>
        <begin position="67"/>
        <end position="79"/>
    </location>
</feature>
<dbReference type="AlphaFoldDB" id="A0A2W7QBJ3"/>
<feature type="region of interest" description="Disordered" evidence="2">
    <location>
        <begin position="61"/>
        <end position="90"/>
    </location>
</feature>
<name>A0A2W7QBJ3_9RHOB</name>
<evidence type="ECO:0000256" key="1">
    <source>
        <dbReference type="SAM" id="Coils"/>
    </source>
</evidence>